<evidence type="ECO:0000313" key="3">
    <source>
        <dbReference type="Proteomes" id="UP000182152"/>
    </source>
</evidence>
<evidence type="ECO:0000256" key="1">
    <source>
        <dbReference type="SAM" id="Phobius"/>
    </source>
</evidence>
<protein>
    <recommendedName>
        <fullName evidence="4">PepSY domain-containing protein</fullName>
    </recommendedName>
</protein>
<accession>A0A1L8WGF7</accession>
<dbReference type="Proteomes" id="UP000182152">
    <property type="component" value="Unassembled WGS sequence"/>
</dbReference>
<reference evidence="2 3" key="1">
    <citation type="submission" date="2014-12" db="EMBL/GenBank/DDBJ databases">
        <title>Draft genome sequences of 29 type strains of Enterococci.</title>
        <authorList>
            <person name="Zhong Z."/>
            <person name="Sun Z."/>
            <person name="Liu W."/>
            <person name="Zhang W."/>
            <person name="Zhang H."/>
        </authorList>
    </citation>
    <scope>NUCLEOTIDE SEQUENCE [LARGE SCALE GENOMIC DNA]</scope>
    <source>
        <strain evidence="2 3">DSM 15687</strain>
    </source>
</reference>
<name>A0A1L8WGF7_9ENTE</name>
<keyword evidence="3" id="KW-1185">Reference proteome</keyword>
<feature type="transmembrane region" description="Helical" evidence="1">
    <location>
        <begin position="27"/>
        <end position="50"/>
    </location>
</feature>
<keyword evidence="1" id="KW-1133">Transmembrane helix</keyword>
<comment type="caution">
    <text evidence="2">The sequence shown here is derived from an EMBL/GenBank/DDBJ whole genome shotgun (WGS) entry which is preliminary data.</text>
</comment>
<sequence>MHSIFYLKKTCYARKKEKETPMKMKKIVVGSVILVFIGITASLGLLNAAFRYDDISEQEYQIPITKAAMLFKKETHQSKVQMVQFILQENAQQSTNNNFEYVFVGSDQSVAINPTTGKITAHLHQPTNHQKNSSFDIEKVNSIKSPQTAMKEAIKKYGRKNTIIKSWILLMKNSKLYYEITLFQKNQEYSLLIRA</sequence>
<keyword evidence="1" id="KW-0472">Membrane</keyword>
<dbReference type="STRING" id="150033.RV14_GL000716"/>
<evidence type="ECO:0008006" key="4">
    <source>
        <dbReference type="Google" id="ProtNLM"/>
    </source>
</evidence>
<keyword evidence="1" id="KW-0812">Transmembrane</keyword>
<dbReference type="EMBL" id="JXLB01000016">
    <property type="protein sequence ID" value="OJG80057.1"/>
    <property type="molecule type" value="Genomic_DNA"/>
</dbReference>
<dbReference type="AlphaFoldDB" id="A0A1L8WGF7"/>
<evidence type="ECO:0000313" key="2">
    <source>
        <dbReference type="EMBL" id="OJG80057.1"/>
    </source>
</evidence>
<proteinExistence type="predicted"/>
<organism evidence="2 3">
    <name type="scientific">Enterococcus ratti</name>
    <dbReference type="NCBI Taxonomy" id="150033"/>
    <lineage>
        <taxon>Bacteria</taxon>
        <taxon>Bacillati</taxon>
        <taxon>Bacillota</taxon>
        <taxon>Bacilli</taxon>
        <taxon>Lactobacillales</taxon>
        <taxon>Enterococcaceae</taxon>
        <taxon>Enterococcus</taxon>
    </lineage>
</organism>
<gene>
    <name evidence="2" type="ORF">RV14_GL000716</name>
</gene>